<proteinExistence type="predicted"/>
<protein>
    <submittedName>
        <fullName evidence="2">Uncharacterized protein</fullName>
    </submittedName>
</protein>
<evidence type="ECO:0000313" key="2">
    <source>
        <dbReference type="EMBL" id="XBH05552.1"/>
    </source>
</evidence>
<sequence>MEMVAHIRRRLANARTVLFGAHGEITRHAQDQGQSRQSLYRDAAAVVVAVEGTLTQQRLEALEARLAEQTALLKQFEARLQRAVEITADMQAAFVSKAQAEGVSLPVARRLLAVMLGPKTPSVATLGRASAAAARRSRQLLEVLDDVTRPRVMQAAADEIFSARPPS</sequence>
<accession>A0AAU7CKU0</accession>
<dbReference type="AlphaFoldDB" id="A0AAU7CKU0"/>
<dbReference type="RefSeq" id="WP_406698377.1">
    <property type="nucleotide sequence ID" value="NZ_CP155447.1"/>
</dbReference>
<evidence type="ECO:0000256" key="1">
    <source>
        <dbReference type="SAM" id="Coils"/>
    </source>
</evidence>
<name>A0AAU7CKU0_9BACT</name>
<reference evidence="2" key="1">
    <citation type="submission" date="2024-05" db="EMBL/GenBank/DDBJ databases">
        <title>Planctomycetes of the genus Singulisphaera possess chitinolytic capabilities.</title>
        <authorList>
            <person name="Ivanova A."/>
        </authorList>
    </citation>
    <scope>NUCLEOTIDE SEQUENCE</scope>
    <source>
        <strain evidence="2">Ch08T</strain>
    </source>
</reference>
<dbReference type="EMBL" id="CP155447">
    <property type="protein sequence ID" value="XBH05552.1"/>
    <property type="molecule type" value="Genomic_DNA"/>
</dbReference>
<keyword evidence="1" id="KW-0175">Coiled coil</keyword>
<organism evidence="2">
    <name type="scientific">Singulisphaera sp. Ch08</name>
    <dbReference type="NCBI Taxonomy" id="3120278"/>
    <lineage>
        <taxon>Bacteria</taxon>
        <taxon>Pseudomonadati</taxon>
        <taxon>Planctomycetota</taxon>
        <taxon>Planctomycetia</taxon>
        <taxon>Isosphaerales</taxon>
        <taxon>Isosphaeraceae</taxon>
        <taxon>Singulisphaera</taxon>
    </lineage>
</organism>
<gene>
    <name evidence="2" type="ORF">V5E97_05905</name>
</gene>
<feature type="coiled-coil region" evidence="1">
    <location>
        <begin position="59"/>
        <end position="86"/>
    </location>
</feature>